<sequence>MSKDKLIKLSKEEEEALLDNLRDYMSEEFDLDIGNLPAKFLFDFMVDLIGSKIYNQAIDDAEPWLYERFMGILEDSHALKKD</sequence>
<name>A0A2V1ZSS1_PSYIM</name>
<dbReference type="GeneID" id="60256135"/>
<accession>A0A2V1ZSS1</accession>
<proteinExistence type="predicted"/>
<evidence type="ECO:0000313" key="1">
    <source>
        <dbReference type="EMBL" id="PWK06936.1"/>
    </source>
</evidence>
<dbReference type="EMBL" id="QGGM01000016">
    <property type="protein sequence ID" value="PWK06936.1"/>
    <property type="molecule type" value="Genomic_DNA"/>
</dbReference>
<reference evidence="1 2" key="1">
    <citation type="submission" date="2018-05" db="EMBL/GenBank/DDBJ databases">
        <title>Genomic Encyclopedia of Type Strains, Phase IV (KMG-IV): sequencing the most valuable type-strain genomes for metagenomic binning, comparative biology and taxonomic classification.</title>
        <authorList>
            <person name="Goeker M."/>
        </authorList>
    </citation>
    <scope>NUCLEOTIDE SEQUENCE [LARGE SCALE GENOMIC DNA]</scope>
    <source>
        <strain evidence="1 2">DSM 7229</strain>
    </source>
</reference>
<evidence type="ECO:0000313" key="2">
    <source>
        <dbReference type="Proteomes" id="UP000245655"/>
    </source>
</evidence>
<organism evidence="1 2">
    <name type="scientific">Psychrobacter immobilis</name>
    <dbReference type="NCBI Taxonomy" id="498"/>
    <lineage>
        <taxon>Bacteria</taxon>
        <taxon>Pseudomonadati</taxon>
        <taxon>Pseudomonadota</taxon>
        <taxon>Gammaproteobacteria</taxon>
        <taxon>Moraxellales</taxon>
        <taxon>Moraxellaceae</taxon>
        <taxon>Psychrobacter</taxon>
    </lineage>
</organism>
<dbReference type="RefSeq" id="WP_055123463.1">
    <property type="nucleotide sequence ID" value="NZ_CAJGZY010000016.1"/>
</dbReference>
<gene>
    <name evidence="1" type="ORF">C8D84_11666</name>
</gene>
<keyword evidence="2" id="KW-1185">Reference proteome</keyword>
<comment type="caution">
    <text evidence="1">The sequence shown here is derived from an EMBL/GenBank/DDBJ whole genome shotgun (WGS) entry which is preliminary data.</text>
</comment>
<dbReference type="AlphaFoldDB" id="A0A2V1ZSS1"/>
<dbReference type="Proteomes" id="UP000245655">
    <property type="component" value="Unassembled WGS sequence"/>
</dbReference>
<dbReference type="Pfam" id="PF09932">
    <property type="entry name" value="DUF2164"/>
    <property type="match status" value="1"/>
</dbReference>
<dbReference type="InterPro" id="IPR018680">
    <property type="entry name" value="DUF2164"/>
</dbReference>
<protein>
    <submittedName>
        <fullName evidence="1">Uncharacterized protein (DUF2164 family)</fullName>
    </submittedName>
</protein>